<dbReference type="GO" id="GO:0016020">
    <property type="term" value="C:membrane"/>
    <property type="evidence" value="ECO:0007669"/>
    <property type="project" value="UniProtKB-SubCell"/>
</dbReference>
<dbReference type="KEGG" id="hsn:DV733_04410"/>
<evidence type="ECO:0000256" key="5">
    <source>
        <dbReference type="SAM" id="Phobius"/>
    </source>
</evidence>
<gene>
    <name evidence="6" type="ORF">DV733_04410</name>
</gene>
<dbReference type="EMBL" id="CP031310">
    <property type="protein sequence ID" value="QCC50528.1"/>
    <property type="molecule type" value="Genomic_DNA"/>
</dbReference>
<sequence length="181" mass="20552">MSSRKLESEIFGRGVEFAYSERWIGYSLLSLRLIMGWVFLYAGLSKVIDPEWSVRGYLNYAISPENPLRDFLGYDVWSIMANDWYWLLTPLNQVGLTLVGIALLLGIFVRLGAFGGALMMTFYWLASFPLTDAFVIDFHLVYVLLLFAVGAFGAGRILGLDAYLEELEIVEKYPQLRLLLG</sequence>
<dbReference type="PANTHER" id="PTHR39157">
    <property type="entry name" value="INTEGRAL MEMBRANE PROTEIN-RELATED"/>
    <property type="match status" value="1"/>
</dbReference>
<keyword evidence="7" id="KW-1185">Reference proteome</keyword>
<feature type="transmembrane region" description="Helical" evidence="5">
    <location>
        <begin position="23"/>
        <end position="44"/>
    </location>
</feature>
<comment type="subcellular location">
    <subcellularLocation>
        <location evidence="1">Membrane</location>
        <topology evidence="1">Multi-pass membrane protein</topology>
    </subcellularLocation>
</comment>
<evidence type="ECO:0000256" key="1">
    <source>
        <dbReference type="ARBA" id="ARBA00004141"/>
    </source>
</evidence>
<dbReference type="Pfam" id="PF07681">
    <property type="entry name" value="DoxX"/>
    <property type="match status" value="1"/>
</dbReference>
<dbReference type="Proteomes" id="UP000296706">
    <property type="component" value="Chromosome"/>
</dbReference>
<evidence type="ECO:0000313" key="7">
    <source>
        <dbReference type="Proteomes" id="UP000296706"/>
    </source>
</evidence>
<evidence type="ECO:0000256" key="2">
    <source>
        <dbReference type="ARBA" id="ARBA00022692"/>
    </source>
</evidence>
<name>A0A4D6HBI8_9EURY</name>
<evidence type="ECO:0000256" key="4">
    <source>
        <dbReference type="ARBA" id="ARBA00023136"/>
    </source>
</evidence>
<evidence type="ECO:0000256" key="3">
    <source>
        <dbReference type="ARBA" id="ARBA00022989"/>
    </source>
</evidence>
<feature type="transmembrane region" description="Helical" evidence="5">
    <location>
        <begin position="94"/>
        <end position="126"/>
    </location>
</feature>
<dbReference type="GeneID" id="39847081"/>
<reference evidence="6 7" key="1">
    <citation type="journal article" date="2019" name="Nat. Commun.">
        <title>A new type of DNA phosphorothioation-based antiviral system in archaea.</title>
        <authorList>
            <person name="Xiong L."/>
            <person name="Liu S."/>
            <person name="Chen S."/>
            <person name="Xiao Y."/>
            <person name="Zhu B."/>
            <person name="Gao Y."/>
            <person name="Zhang Y."/>
            <person name="Chen B."/>
            <person name="Luo J."/>
            <person name="Deng Z."/>
            <person name="Chen X."/>
            <person name="Wang L."/>
            <person name="Chen S."/>
        </authorList>
    </citation>
    <scope>NUCLEOTIDE SEQUENCE [LARGE SCALE GENOMIC DNA]</scope>
    <source>
        <strain evidence="6 7">CBA1105</strain>
    </source>
</reference>
<organism evidence="6 7">
    <name type="scientific">Halapricum salinum</name>
    <dbReference type="NCBI Taxonomy" id="1457250"/>
    <lineage>
        <taxon>Archaea</taxon>
        <taxon>Methanobacteriati</taxon>
        <taxon>Methanobacteriota</taxon>
        <taxon>Stenosarchaea group</taxon>
        <taxon>Halobacteria</taxon>
        <taxon>Halobacteriales</taxon>
        <taxon>Haloarculaceae</taxon>
        <taxon>Halapricum</taxon>
    </lineage>
</organism>
<dbReference type="InterPro" id="IPR032808">
    <property type="entry name" value="DoxX"/>
</dbReference>
<keyword evidence="2 5" id="KW-0812">Transmembrane</keyword>
<protein>
    <submittedName>
        <fullName evidence="6">DoxX family protein</fullName>
    </submittedName>
</protein>
<dbReference type="AlphaFoldDB" id="A0A4D6HBI8"/>
<evidence type="ECO:0000313" key="6">
    <source>
        <dbReference type="EMBL" id="QCC50528.1"/>
    </source>
</evidence>
<dbReference type="STRING" id="1457250.GCA_000755225_03186"/>
<keyword evidence="4 5" id="KW-0472">Membrane</keyword>
<dbReference type="PANTHER" id="PTHR39157:SF1">
    <property type="entry name" value="DOXX FAMILY PROTEIN"/>
    <property type="match status" value="1"/>
</dbReference>
<accession>A0A4D6HBI8</accession>
<keyword evidence="3 5" id="KW-1133">Transmembrane helix</keyword>
<proteinExistence type="predicted"/>
<feature type="transmembrane region" description="Helical" evidence="5">
    <location>
        <begin position="138"/>
        <end position="158"/>
    </location>
</feature>
<dbReference type="OrthoDB" id="199518at2157"/>
<dbReference type="RefSeq" id="WP_049993976.1">
    <property type="nucleotide sequence ID" value="NZ_CP031310.1"/>
</dbReference>